<organism evidence="1 2">
    <name type="scientific">Rugosimonospora africana</name>
    <dbReference type="NCBI Taxonomy" id="556532"/>
    <lineage>
        <taxon>Bacteria</taxon>
        <taxon>Bacillati</taxon>
        <taxon>Actinomycetota</taxon>
        <taxon>Actinomycetes</taxon>
        <taxon>Micromonosporales</taxon>
        <taxon>Micromonosporaceae</taxon>
        <taxon>Rugosimonospora</taxon>
    </lineage>
</organism>
<name>A0A8J3QRW6_9ACTN</name>
<comment type="caution">
    <text evidence="1">The sequence shown here is derived from an EMBL/GenBank/DDBJ whole genome shotgun (WGS) entry which is preliminary data.</text>
</comment>
<protein>
    <submittedName>
        <fullName evidence="1">Uncharacterized protein</fullName>
    </submittedName>
</protein>
<sequence>MHSVRAHALLRRLPRVALPRVAAAGTLSAAVVGATILLGAGPAVAAGPTIWMTANSASAGDQDGAAIAANRAGDVAVTWEDDRDSTDPGDNTHSEIYLRLFHNGVSSYEVKLSGGGTAGTNWRHLTPDVGLDDRGDAVVVWADDPDGNGFYNVAYRVVSPAGAILGSGHANADSGGQQINPKVSVDPDGAPTSATAVAFTAVWEDIQGTAAATVKAAGFTGTATKAYEVTVNQAGGSHHRPDVAVSASGDATVVWDEDTDGNGFYNIGLTRLAKANGAVTLSRRSANTVADGQQEHPAIAANFNGGFTVAWESDHTGTPGVWARSFAANGTGSSAEVQVSSGTGAANPSVGVDDQGDAVVGWSVAGTDPAVWARGLNPDGTTAGRLPAQSCSQVTTGRQEELAVASSPFGQLALAYTDDNDGNGFDQVILGLGASNSDW</sequence>
<evidence type="ECO:0000313" key="1">
    <source>
        <dbReference type="EMBL" id="GIH15753.1"/>
    </source>
</evidence>
<dbReference type="EMBL" id="BONZ01000038">
    <property type="protein sequence ID" value="GIH15753.1"/>
    <property type="molecule type" value="Genomic_DNA"/>
</dbReference>
<accession>A0A8J3QRW6</accession>
<keyword evidence="2" id="KW-1185">Reference proteome</keyword>
<dbReference type="AlphaFoldDB" id="A0A8J3QRW6"/>
<dbReference type="Proteomes" id="UP000642748">
    <property type="component" value="Unassembled WGS sequence"/>
</dbReference>
<reference evidence="1" key="1">
    <citation type="submission" date="2021-01" db="EMBL/GenBank/DDBJ databases">
        <title>Whole genome shotgun sequence of Rugosimonospora africana NBRC 104875.</title>
        <authorList>
            <person name="Komaki H."/>
            <person name="Tamura T."/>
        </authorList>
    </citation>
    <scope>NUCLEOTIDE SEQUENCE</scope>
    <source>
        <strain evidence="1">NBRC 104875</strain>
    </source>
</reference>
<evidence type="ECO:0000313" key="2">
    <source>
        <dbReference type="Proteomes" id="UP000642748"/>
    </source>
</evidence>
<gene>
    <name evidence="1" type="ORF">Raf01_39250</name>
</gene>
<proteinExistence type="predicted"/>